<feature type="domain" description="Glycosyltransferase subfamily 4-like N-terminal" evidence="2">
    <location>
        <begin position="24"/>
        <end position="201"/>
    </location>
</feature>
<dbReference type="InterPro" id="IPR050194">
    <property type="entry name" value="Glycosyltransferase_grp1"/>
</dbReference>
<evidence type="ECO:0000259" key="2">
    <source>
        <dbReference type="Pfam" id="PF13439"/>
    </source>
</evidence>
<dbReference type="EMBL" id="UOEK01000414">
    <property type="protein sequence ID" value="VAW07706.1"/>
    <property type="molecule type" value="Genomic_DNA"/>
</dbReference>
<sequence>MISRLAVISMHTSPRLQPGVGNAGGMNVYIDELSQVMAEHGIHVVVFTRACQAGVPIDAEVSPLYTVVRIEAGPMKPIPMADMVQHVDEFGDGVERWIDESGLTFDLIHSHYWLSGRTGVRLKNRLGIPLANSFHTLGRVKDVNRRDDEPAASEIRKGIEFNTIAQSDCVVASTPYEFDDLLDHYGATPERLCISPPGIDHTLFSPGSRDEARQALGWGNEPTLLCVGRIQALKGFDIAVAATAEVAHRGIDDLRLVIVGGPSGPAGDSELAMLQTLATDLGIADRVTFTGPESHERLPAYYRGADLLLMPSRSESFGLVAAEAQACGLPVIASSVGGLPYVVADGESGILIDGHSPSAFAAAIDKTLSSPDDHARMQLQAIANADKFSWEKTVDRLLELYDGIKAL</sequence>
<dbReference type="EC" id="2.4.1.250" evidence="3"/>
<dbReference type="Gene3D" id="3.40.50.2000">
    <property type="entry name" value="Glycogen Phosphorylase B"/>
    <property type="match status" value="2"/>
</dbReference>
<keyword evidence="3" id="KW-0808">Transferase</keyword>
<gene>
    <name evidence="3" type="ORF">MNBD_ACTINO02-3271</name>
</gene>
<dbReference type="InterPro" id="IPR028098">
    <property type="entry name" value="Glyco_trans_4-like_N"/>
</dbReference>
<evidence type="ECO:0000259" key="1">
    <source>
        <dbReference type="Pfam" id="PF00534"/>
    </source>
</evidence>
<dbReference type="SUPFAM" id="SSF53756">
    <property type="entry name" value="UDP-Glycosyltransferase/glycogen phosphorylase"/>
    <property type="match status" value="1"/>
</dbReference>
<dbReference type="Pfam" id="PF13439">
    <property type="entry name" value="Glyco_transf_4"/>
    <property type="match status" value="1"/>
</dbReference>
<name>A0A3B0TL10_9ZZZZ</name>
<feature type="domain" description="Glycosyl transferase family 1" evidence="1">
    <location>
        <begin position="209"/>
        <end position="379"/>
    </location>
</feature>
<keyword evidence="3" id="KW-0328">Glycosyltransferase</keyword>
<dbReference type="PANTHER" id="PTHR45947">
    <property type="entry name" value="SULFOQUINOVOSYL TRANSFERASE SQD2"/>
    <property type="match status" value="1"/>
</dbReference>
<accession>A0A3B0TL10</accession>
<dbReference type="GO" id="GO:0102710">
    <property type="term" value="F:D-inositol-3-phosphate glycosyltransferase activity"/>
    <property type="evidence" value="ECO:0007669"/>
    <property type="project" value="UniProtKB-EC"/>
</dbReference>
<dbReference type="PANTHER" id="PTHR45947:SF3">
    <property type="entry name" value="SULFOQUINOVOSYL TRANSFERASE SQD2"/>
    <property type="match status" value="1"/>
</dbReference>
<proteinExistence type="predicted"/>
<organism evidence="3">
    <name type="scientific">hydrothermal vent metagenome</name>
    <dbReference type="NCBI Taxonomy" id="652676"/>
    <lineage>
        <taxon>unclassified sequences</taxon>
        <taxon>metagenomes</taxon>
        <taxon>ecological metagenomes</taxon>
    </lineage>
</organism>
<reference evidence="3" key="1">
    <citation type="submission" date="2018-06" db="EMBL/GenBank/DDBJ databases">
        <authorList>
            <person name="Zhirakovskaya E."/>
        </authorList>
    </citation>
    <scope>NUCLEOTIDE SEQUENCE</scope>
</reference>
<dbReference type="AlphaFoldDB" id="A0A3B0TL10"/>
<dbReference type="Pfam" id="PF00534">
    <property type="entry name" value="Glycos_transf_1"/>
    <property type="match status" value="1"/>
</dbReference>
<protein>
    <submittedName>
        <fullName evidence="3">D-inositol-3-phosphate glycosyltransferase</fullName>
        <ecNumber evidence="3">2.4.1.250</ecNumber>
    </submittedName>
</protein>
<dbReference type="InterPro" id="IPR001296">
    <property type="entry name" value="Glyco_trans_1"/>
</dbReference>
<evidence type="ECO:0000313" key="3">
    <source>
        <dbReference type="EMBL" id="VAW07706.1"/>
    </source>
</evidence>